<gene>
    <name evidence="1" type="ORF">S12H4_01853</name>
</gene>
<dbReference type="EMBL" id="BARW01000401">
    <property type="protein sequence ID" value="GAI63986.1"/>
    <property type="molecule type" value="Genomic_DNA"/>
</dbReference>
<proteinExistence type="predicted"/>
<comment type="caution">
    <text evidence="1">The sequence shown here is derived from an EMBL/GenBank/DDBJ whole genome shotgun (WGS) entry which is preliminary data.</text>
</comment>
<accession>X1RAG0</accession>
<reference evidence="1" key="1">
    <citation type="journal article" date="2014" name="Front. Microbiol.">
        <title>High frequency of phylogenetically diverse reductive dehalogenase-homologous genes in deep subseafloor sedimentary metagenomes.</title>
        <authorList>
            <person name="Kawai M."/>
            <person name="Futagami T."/>
            <person name="Toyoda A."/>
            <person name="Takaki Y."/>
            <person name="Nishi S."/>
            <person name="Hori S."/>
            <person name="Arai W."/>
            <person name="Tsubouchi T."/>
            <person name="Morono Y."/>
            <person name="Uchiyama I."/>
            <person name="Ito T."/>
            <person name="Fujiyama A."/>
            <person name="Inagaki F."/>
            <person name="Takami H."/>
        </authorList>
    </citation>
    <scope>NUCLEOTIDE SEQUENCE</scope>
    <source>
        <strain evidence="1">Expedition CK06-06</strain>
    </source>
</reference>
<sequence length="138" mass="15655">MEWILVSRDEKAIQEWKEKRLALNADIQEFARQLKENNLDLDQTIFEQFISGGSESIWVLLEKQINDDIKRMKITSKIAKSNLLKGINATADGFKPIHAKISTGLSQCGIQAKDITITQGKAILTKEELELKRQQESG</sequence>
<dbReference type="AlphaFoldDB" id="X1RAG0"/>
<protein>
    <submittedName>
        <fullName evidence="1">Uncharacterized protein</fullName>
    </submittedName>
</protein>
<organism evidence="1">
    <name type="scientific">marine sediment metagenome</name>
    <dbReference type="NCBI Taxonomy" id="412755"/>
    <lineage>
        <taxon>unclassified sequences</taxon>
        <taxon>metagenomes</taxon>
        <taxon>ecological metagenomes</taxon>
    </lineage>
</organism>
<feature type="non-terminal residue" evidence="1">
    <location>
        <position position="138"/>
    </location>
</feature>
<evidence type="ECO:0000313" key="1">
    <source>
        <dbReference type="EMBL" id="GAI63986.1"/>
    </source>
</evidence>
<name>X1RAG0_9ZZZZ</name>